<dbReference type="EMBL" id="AP026968">
    <property type="protein sequence ID" value="BDT65618.1"/>
    <property type="molecule type" value="Genomic_DNA"/>
</dbReference>
<reference evidence="2 3" key="1">
    <citation type="submission" date="2022-11" db="EMBL/GenBank/DDBJ databases">
        <title>Complete genome sequence of alpha-hemolytic streptococci isolated from Japan.</title>
        <authorList>
            <person name="Morita M."/>
            <person name="Chang B."/>
            <person name="Akeda Y."/>
        </authorList>
    </citation>
    <scope>NUCLEOTIDE SEQUENCE [LARGE SCALE GENOMIC DNA]</scope>
    <source>
        <strain evidence="2 3">SP4011</strain>
    </source>
</reference>
<evidence type="ECO:0000313" key="2">
    <source>
        <dbReference type="EMBL" id="BDT65618.1"/>
    </source>
</evidence>
<feature type="domain" description="THIF-type NAD/FAD binding fold" evidence="1">
    <location>
        <begin position="78"/>
        <end position="314"/>
    </location>
</feature>
<dbReference type="PANTHER" id="PTHR43267:SF1">
    <property type="entry name" value="TRNA THREONYLCARBAMOYLADENOSINE DEHYDRATASE"/>
    <property type="match status" value="1"/>
</dbReference>
<dbReference type="Proteomes" id="UP001378546">
    <property type="component" value="Chromosome"/>
</dbReference>
<protein>
    <recommendedName>
        <fullName evidence="1">THIF-type NAD/FAD binding fold domain-containing protein</fullName>
    </recommendedName>
</protein>
<keyword evidence="3" id="KW-1185">Reference proteome</keyword>
<dbReference type="InterPro" id="IPR035985">
    <property type="entry name" value="Ubiquitin-activating_enz"/>
</dbReference>
<gene>
    <name evidence="2" type="ORF">SP4011_20350</name>
</gene>
<accession>A0ABN6TN08</accession>
<evidence type="ECO:0000259" key="1">
    <source>
        <dbReference type="Pfam" id="PF00899"/>
    </source>
</evidence>
<sequence length="320" mass="36887">MRIKRTLQPYIFKDKIKFGFGNASLVREIDFNEENINLIKKLDNDIDIKLLSNGEKQVVESMISMGLVTSNQYDNSKYSRNINFFEWVDLSENLDPSKYQDRLLNSTVLIVGVGGIGSTTVEILARLGIGNFILVDFDIVEESNLTRQTSFKKSDIGKLKIDIIKQHIQEISDSNVTTIYRKLECQNDLETIFKDYNFDIALCCADTPRIEIDYWFDDLAHKYTRPIIVGSYASTVINYLHIIPGKTISLREFYRDFMITDDHVLDSRIPYSVISPISYMAASIISYKVLDTLTGLLNLTDYIQIDCMNFEVYKHDIKKI</sequence>
<dbReference type="RefSeq" id="WP_050271616.1">
    <property type="nucleotide sequence ID" value="NZ_AP026968.1"/>
</dbReference>
<dbReference type="Gene3D" id="3.40.50.720">
    <property type="entry name" value="NAD(P)-binding Rossmann-like Domain"/>
    <property type="match status" value="1"/>
</dbReference>
<name>A0ABN6TN08_9STRE</name>
<dbReference type="InterPro" id="IPR045886">
    <property type="entry name" value="ThiF/MoeB/HesA"/>
</dbReference>
<evidence type="ECO:0000313" key="3">
    <source>
        <dbReference type="Proteomes" id="UP001378546"/>
    </source>
</evidence>
<dbReference type="PANTHER" id="PTHR43267">
    <property type="entry name" value="TRNA THREONYLCARBAMOYLADENOSINE DEHYDRATASE"/>
    <property type="match status" value="1"/>
</dbReference>
<dbReference type="SUPFAM" id="SSF69572">
    <property type="entry name" value="Activating enzymes of the ubiquitin-like proteins"/>
    <property type="match status" value="1"/>
</dbReference>
<dbReference type="InterPro" id="IPR000594">
    <property type="entry name" value="ThiF_NAD_FAD-bd"/>
</dbReference>
<organism evidence="2 3">
    <name type="scientific">Streptococcus parapneumoniae</name>
    <dbReference type="NCBI Taxonomy" id="2993430"/>
    <lineage>
        <taxon>Bacteria</taxon>
        <taxon>Bacillati</taxon>
        <taxon>Bacillota</taxon>
        <taxon>Bacilli</taxon>
        <taxon>Lactobacillales</taxon>
        <taxon>Streptococcaceae</taxon>
        <taxon>Streptococcus</taxon>
        <taxon>Streptococcus thalassemiae group</taxon>
    </lineage>
</organism>
<proteinExistence type="predicted"/>
<dbReference type="Pfam" id="PF00899">
    <property type="entry name" value="ThiF"/>
    <property type="match status" value="1"/>
</dbReference>